<evidence type="ECO:0000313" key="2">
    <source>
        <dbReference type="Proteomes" id="UP000324222"/>
    </source>
</evidence>
<dbReference type="InterPro" id="IPR016024">
    <property type="entry name" value="ARM-type_fold"/>
</dbReference>
<dbReference type="PANTHER" id="PTHR20938">
    <property type="entry name" value="INTEGRATOR COMPLEX SUBUNIT 4"/>
    <property type="match status" value="1"/>
</dbReference>
<dbReference type="EMBL" id="VSRR010000578">
    <property type="protein sequence ID" value="MPC17311.1"/>
    <property type="molecule type" value="Genomic_DNA"/>
</dbReference>
<dbReference type="GO" id="GO:0016180">
    <property type="term" value="P:snRNA processing"/>
    <property type="evidence" value="ECO:0007669"/>
    <property type="project" value="TreeGrafter"/>
</dbReference>
<accession>A0A5B7D7T0</accession>
<dbReference type="SUPFAM" id="SSF48371">
    <property type="entry name" value="ARM repeat"/>
    <property type="match status" value="1"/>
</dbReference>
<name>A0A5B7D7T0_PORTR</name>
<sequence>MAALLKKRALAEYCQTQTIVEDGPKPAPTKRLHLVRRSKTVDHSEFSTSSLDTTDPQQLLPALVSLHSSLPLTPVFEEVMRVAQRTKSKKVLAQVIHSACALSQCIPPDPKLQDQVIQLALSHITTTKFIILVAAESDPERLVPIPDSDLHMRLVDHAFSQICNVVNDINVRVRTQAASLLGSMSGISEKFLQQTLDKKLMSNMRRKPSAHERALAMLSSGEWSSGKRWADDAPKEHVEADSVSIINTGSCGANVHGLEDEFLEVRNAALDAICSLALNNAQFANQSLDFLVDMFNDEIEEVRLKAIQSSYDSHIHETTVS</sequence>
<dbReference type="AlphaFoldDB" id="A0A5B7D7T0"/>
<dbReference type="GO" id="GO:0032039">
    <property type="term" value="C:integrator complex"/>
    <property type="evidence" value="ECO:0007669"/>
    <property type="project" value="TreeGrafter"/>
</dbReference>
<dbReference type="Proteomes" id="UP000324222">
    <property type="component" value="Unassembled WGS sequence"/>
</dbReference>
<dbReference type="OrthoDB" id="18190at2759"/>
<evidence type="ECO:0000313" key="1">
    <source>
        <dbReference type="EMBL" id="MPC17311.1"/>
    </source>
</evidence>
<gene>
    <name evidence="1" type="primary">INTS4_0</name>
    <name evidence="1" type="ORF">E2C01_010163</name>
</gene>
<dbReference type="PANTHER" id="PTHR20938:SF0">
    <property type="entry name" value="INTEGRATOR COMPLEX SUBUNIT 4"/>
    <property type="match status" value="1"/>
</dbReference>
<dbReference type="Gene3D" id="1.25.10.10">
    <property type="entry name" value="Leucine-rich Repeat Variant"/>
    <property type="match status" value="1"/>
</dbReference>
<proteinExistence type="predicted"/>
<organism evidence="1 2">
    <name type="scientific">Portunus trituberculatus</name>
    <name type="common">Swimming crab</name>
    <name type="synonym">Neptunus trituberculatus</name>
    <dbReference type="NCBI Taxonomy" id="210409"/>
    <lineage>
        <taxon>Eukaryota</taxon>
        <taxon>Metazoa</taxon>
        <taxon>Ecdysozoa</taxon>
        <taxon>Arthropoda</taxon>
        <taxon>Crustacea</taxon>
        <taxon>Multicrustacea</taxon>
        <taxon>Malacostraca</taxon>
        <taxon>Eumalacostraca</taxon>
        <taxon>Eucarida</taxon>
        <taxon>Decapoda</taxon>
        <taxon>Pleocyemata</taxon>
        <taxon>Brachyura</taxon>
        <taxon>Eubrachyura</taxon>
        <taxon>Portunoidea</taxon>
        <taxon>Portunidae</taxon>
        <taxon>Portuninae</taxon>
        <taxon>Portunus</taxon>
    </lineage>
</organism>
<reference evidence="1 2" key="1">
    <citation type="submission" date="2019-05" db="EMBL/GenBank/DDBJ databases">
        <title>Another draft genome of Portunus trituberculatus and its Hox gene families provides insights of decapod evolution.</title>
        <authorList>
            <person name="Jeong J.-H."/>
            <person name="Song I."/>
            <person name="Kim S."/>
            <person name="Choi T."/>
            <person name="Kim D."/>
            <person name="Ryu S."/>
            <person name="Kim W."/>
        </authorList>
    </citation>
    <scope>NUCLEOTIDE SEQUENCE [LARGE SCALE GENOMIC DNA]</scope>
    <source>
        <tissue evidence="1">Muscle</tissue>
    </source>
</reference>
<dbReference type="InterPro" id="IPR011989">
    <property type="entry name" value="ARM-like"/>
</dbReference>
<comment type="caution">
    <text evidence="1">The sequence shown here is derived from an EMBL/GenBank/DDBJ whole genome shotgun (WGS) entry which is preliminary data.</text>
</comment>
<protein>
    <submittedName>
        <fullName evidence="1">Integrator complex subunit 4</fullName>
    </submittedName>
</protein>
<keyword evidence="2" id="KW-1185">Reference proteome</keyword>